<dbReference type="AlphaFoldDB" id="A0A399FCB8"/>
<dbReference type="InterPro" id="IPR011990">
    <property type="entry name" value="TPR-like_helical_dom_sf"/>
</dbReference>
<dbReference type="RefSeq" id="WP_240631191.1">
    <property type="nucleotide sequence ID" value="NZ_BJXM01000004.1"/>
</dbReference>
<evidence type="ECO:0000313" key="1">
    <source>
        <dbReference type="EMBL" id="RIH93870.1"/>
    </source>
</evidence>
<name>A0A399FCB8_9DEIN</name>
<protein>
    <recommendedName>
        <fullName evidence="3">Tetratricopeptide repeat protein</fullName>
    </recommendedName>
</protein>
<comment type="caution">
    <text evidence="1">The sequence shown here is derived from an EMBL/GenBank/DDBJ whole genome shotgun (WGS) entry which is preliminary data.</text>
</comment>
<evidence type="ECO:0008006" key="3">
    <source>
        <dbReference type="Google" id="ProtNLM"/>
    </source>
</evidence>
<dbReference type="EMBL" id="QWLB01000002">
    <property type="protein sequence ID" value="RIH93870.1"/>
    <property type="molecule type" value="Genomic_DNA"/>
</dbReference>
<accession>A0A399FCB8</accession>
<evidence type="ECO:0000313" key="2">
    <source>
        <dbReference type="Proteomes" id="UP000266178"/>
    </source>
</evidence>
<sequence length="148" mass="16411">MTLFVNPVSTLSPIESLQYRLESLLAQAWQALNQSPESSSGLAREAEHLARRLGDNHNWAHSLLIWGASALYAGQAQEAITLLSRALAVYRFTGDEQGQWSCLMAIARAWTHLGEVEQAHETQAVAHGFPQHEDFSAQAAWLRWFGGV</sequence>
<dbReference type="SUPFAM" id="SSF48452">
    <property type="entry name" value="TPR-like"/>
    <property type="match status" value="1"/>
</dbReference>
<keyword evidence="2" id="KW-1185">Reference proteome</keyword>
<reference evidence="1 2" key="1">
    <citation type="submission" date="2018-08" db="EMBL/GenBank/DDBJ databases">
        <title>Meiothermus granaticius genome AF-68 sequencing project.</title>
        <authorList>
            <person name="Da Costa M.S."/>
            <person name="Albuquerque L."/>
            <person name="Raposo P."/>
            <person name="Froufe H.J.C."/>
            <person name="Barroso C.S."/>
            <person name="Egas C."/>
        </authorList>
    </citation>
    <scope>NUCLEOTIDE SEQUENCE [LARGE SCALE GENOMIC DNA]</scope>
    <source>
        <strain evidence="1 2">AF-68</strain>
    </source>
</reference>
<dbReference type="Gene3D" id="1.25.40.10">
    <property type="entry name" value="Tetratricopeptide repeat domain"/>
    <property type="match status" value="1"/>
</dbReference>
<dbReference type="Proteomes" id="UP000266178">
    <property type="component" value="Unassembled WGS sequence"/>
</dbReference>
<proteinExistence type="predicted"/>
<organism evidence="1 2">
    <name type="scientific">Meiothermus granaticius NBRC 107808</name>
    <dbReference type="NCBI Taxonomy" id="1227551"/>
    <lineage>
        <taxon>Bacteria</taxon>
        <taxon>Thermotogati</taxon>
        <taxon>Deinococcota</taxon>
        <taxon>Deinococci</taxon>
        <taxon>Thermales</taxon>
        <taxon>Thermaceae</taxon>
        <taxon>Meiothermus</taxon>
    </lineage>
</organism>
<gene>
    <name evidence="1" type="ORF">Mgrana_00219</name>
</gene>